<keyword evidence="1" id="KW-0812">Transmembrane</keyword>
<organism evidence="2 3">
    <name type="scientific">Trifolium medium</name>
    <dbReference type="NCBI Taxonomy" id="97028"/>
    <lineage>
        <taxon>Eukaryota</taxon>
        <taxon>Viridiplantae</taxon>
        <taxon>Streptophyta</taxon>
        <taxon>Embryophyta</taxon>
        <taxon>Tracheophyta</taxon>
        <taxon>Spermatophyta</taxon>
        <taxon>Magnoliopsida</taxon>
        <taxon>eudicotyledons</taxon>
        <taxon>Gunneridae</taxon>
        <taxon>Pentapetalae</taxon>
        <taxon>rosids</taxon>
        <taxon>fabids</taxon>
        <taxon>Fabales</taxon>
        <taxon>Fabaceae</taxon>
        <taxon>Papilionoideae</taxon>
        <taxon>50 kb inversion clade</taxon>
        <taxon>NPAAA clade</taxon>
        <taxon>Hologalegina</taxon>
        <taxon>IRL clade</taxon>
        <taxon>Trifolieae</taxon>
        <taxon>Trifolium</taxon>
    </lineage>
</organism>
<protein>
    <submittedName>
        <fullName evidence="2">Uncharacterized protein</fullName>
    </submittedName>
</protein>
<keyword evidence="1" id="KW-0472">Membrane</keyword>
<evidence type="ECO:0000256" key="1">
    <source>
        <dbReference type="SAM" id="Phobius"/>
    </source>
</evidence>
<dbReference type="AlphaFoldDB" id="A0A392P6Q5"/>
<evidence type="ECO:0000313" key="3">
    <source>
        <dbReference type="Proteomes" id="UP000265520"/>
    </source>
</evidence>
<sequence length="55" mass="6082">ELLSRLANCFRGSINGSFAIAILRSVVVMLVVVLGLMKKMKLGGVVEEDEIGYRW</sequence>
<proteinExistence type="predicted"/>
<feature type="transmembrane region" description="Helical" evidence="1">
    <location>
        <begin position="12"/>
        <end position="36"/>
    </location>
</feature>
<reference evidence="2 3" key="1">
    <citation type="journal article" date="2018" name="Front. Plant Sci.">
        <title>Red Clover (Trifolium pratense) and Zigzag Clover (T. medium) - A Picture of Genomic Similarities and Differences.</title>
        <authorList>
            <person name="Dluhosova J."/>
            <person name="Istvanek J."/>
            <person name="Nedelnik J."/>
            <person name="Repkova J."/>
        </authorList>
    </citation>
    <scope>NUCLEOTIDE SEQUENCE [LARGE SCALE GENOMIC DNA]</scope>
    <source>
        <strain evidence="3">cv. 10/8</strain>
        <tissue evidence="2">Leaf</tissue>
    </source>
</reference>
<keyword evidence="1" id="KW-1133">Transmembrane helix</keyword>
<dbReference type="Proteomes" id="UP000265520">
    <property type="component" value="Unassembled WGS sequence"/>
</dbReference>
<feature type="non-terminal residue" evidence="2">
    <location>
        <position position="1"/>
    </location>
</feature>
<name>A0A392P6Q5_9FABA</name>
<comment type="caution">
    <text evidence="2">The sequence shown here is derived from an EMBL/GenBank/DDBJ whole genome shotgun (WGS) entry which is preliminary data.</text>
</comment>
<accession>A0A392P6Q5</accession>
<evidence type="ECO:0000313" key="2">
    <source>
        <dbReference type="EMBL" id="MCI06916.1"/>
    </source>
</evidence>
<dbReference type="EMBL" id="LXQA010063499">
    <property type="protein sequence ID" value="MCI06916.1"/>
    <property type="molecule type" value="Genomic_DNA"/>
</dbReference>
<keyword evidence="3" id="KW-1185">Reference proteome</keyword>